<dbReference type="CDD" id="cd02440">
    <property type="entry name" value="AdoMet_MTases"/>
    <property type="match status" value="1"/>
</dbReference>
<name>A0A1E5L1V1_9ENTE</name>
<evidence type="ECO:0000256" key="1">
    <source>
        <dbReference type="ARBA" id="ARBA00022603"/>
    </source>
</evidence>
<keyword evidence="1 4" id="KW-0489">Methyltransferase</keyword>
<dbReference type="GO" id="GO:0008757">
    <property type="term" value="F:S-adenosylmethionine-dependent methyltransferase activity"/>
    <property type="evidence" value="ECO:0007669"/>
    <property type="project" value="InterPro"/>
</dbReference>
<gene>
    <name evidence="4" type="ORF">BCR26_01145</name>
</gene>
<evidence type="ECO:0000256" key="2">
    <source>
        <dbReference type="ARBA" id="ARBA00022679"/>
    </source>
</evidence>
<dbReference type="RefSeq" id="WP_069697112.1">
    <property type="nucleotide sequence ID" value="NZ_JAGGMA010000003.1"/>
</dbReference>
<dbReference type="Pfam" id="PF05175">
    <property type="entry name" value="MTS"/>
    <property type="match status" value="1"/>
</dbReference>
<dbReference type="GO" id="GO:0032259">
    <property type="term" value="P:methylation"/>
    <property type="evidence" value="ECO:0007669"/>
    <property type="project" value="UniProtKB-KW"/>
</dbReference>
<dbReference type="SUPFAM" id="SSF53335">
    <property type="entry name" value="S-adenosyl-L-methionine-dependent methyltransferases"/>
    <property type="match status" value="1"/>
</dbReference>
<reference evidence="4 5" key="1">
    <citation type="submission" date="2016-09" db="EMBL/GenBank/DDBJ databases">
        <authorList>
            <person name="Capua I."/>
            <person name="De Benedictis P."/>
            <person name="Joannis T."/>
            <person name="Lombin L.H."/>
            <person name="Cattoli G."/>
        </authorList>
    </citation>
    <scope>NUCLEOTIDE SEQUENCE [LARGE SCALE GENOMIC DNA]</scope>
    <source>
        <strain evidence="4 5">LMG 25899</strain>
    </source>
</reference>
<dbReference type="Gene3D" id="3.40.50.150">
    <property type="entry name" value="Vaccinia Virus protein VP39"/>
    <property type="match status" value="1"/>
</dbReference>
<sequence>MANHYYTENPELAHHLEQWAFELRGKTFQFVTDSGVFSKKTVDYGSRVLIDTFEWEQLPEGKILDVGCGYGPIGLTLASITGRTVEMIDVNTRAVALAKENAVRNRIETVDVHASNIYESVHEEKYAAIVSNPPIRAGKKVVHEILSEAHPLLEVGGTLTVVIQKKQGAPSAEKKMEDVFGNVELVKKDKGYYILKSVKEEVE</sequence>
<comment type="caution">
    <text evidence="4">The sequence shown here is derived from an EMBL/GenBank/DDBJ whole genome shotgun (WGS) entry which is preliminary data.</text>
</comment>
<organism evidence="4 5">
    <name type="scientific">Enterococcus rivorum</name>
    <dbReference type="NCBI Taxonomy" id="762845"/>
    <lineage>
        <taxon>Bacteria</taxon>
        <taxon>Bacillati</taxon>
        <taxon>Bacillota</taxon>
        <taxon>Bacilli</taxon>
        <taxon>Lactobacillales</taxon>
        <taxon>Enterococcaceae</taxon>
        <taxon>Enterococcus</taxon>
    </lineage>
</organism>
<dbReference type="InterPro" id="IPR046977">
    <property type="entry name" value="RsmC/RlmG"/>
</dbReference>
<proteinExistence type="predicted"/>
<protein>
    <submittedName>
        <fullName evidence="4">Methyltransferase</fullName>
    </submittedName>
</protein>
<dbReference type="PANTHER" id="PTHR47816:SF4">
    <property type="entry name" value="RIBOSOMAL RNA SMALL SUBUNIT METHYLTRANSFERASE C"/>
    <property type="match status" value="1"/>
</dbReference>
<dbReference type="InterPro" id="IPR007848">
    <property type="entry name" value="Small_mtfrase_dom"/>
</dbReference>
<evidence type="ECO:0000313" key="4">
    <source>
        <dbReference type="EMBL" id="OEH84105.1"/>
    </source>
</evidence>
<dbReference type="AlphaFoldDB" id="A0A1E5L1V1"/>
<dbReference type="InterPro" id="IPR029063">
    <property type="entry name" value="SAM-dependent_MTases_sf"/>
</dbReference>
<evidence type="ECO:0000259" key="3">
    <source>
        <dbReference type="Pfam" id="PF05175"/>
    </source>
</evidence>
<accession>A0A1E5L1V1</accession>
<feature type="domain" description="Methyltransferase small" evidence="3">
    <location>
        <begin position="28"/>
        <end position="196"/>
    </location>
</feature>
<dbReference type="OrthoDB" id="9764961at2"/>
<dbReference type="Proteomes" id="UP000095256">
    <property type="component" value="Unassembled WGS sequence"/>
</dbReference>
<dbReference type="EMBL" id="MIEK01000001">
    <property type="protein sequence ID" value="OEH84105.1"/>
    <property type="molecule type" value="Genomic_DNA"/>
</dbReference>
<keyword evidence="5" id="KW-1185">Reference proteome</keyword>
<dbReference type="PANTHER" id="PTHR47816">
    <property type="entry name" value="RIBOSOMAL RNA SMALL SUBUNIT METHYLTRANSFERASE C"/>
    <property type="match status" value="1"/>
</dbReference>
<evidence type="ECO:0000313" key="5">
    <source>
        <dbReference type="Proteomes" id="UP000095256"/>
    </source>
</evidence>
<dbReference type="STRING" id="762845.BCR26_01145"/>
<keyword evidence="2 4" id="KW-0808">Transferase</keyword>